<feature type="chain" id="PRO_5029852458" evidence="2">
    <location>
        <begin position="19"/>
        <end position="149"/>
    </location>
</feature>
<evidence type="ECO:0000256" key="2">
    <source>
        <dbReference type="SAM" id="SignalP"/>
    </source>
</evidence>
<feature type="signal peptide" evidence="2">
    <location>
        <begin position="1"/>
        <end position="18"/>
    </location>
</feature>
<dbReference type="PANTHER" id="PTHR17573">
    <property type="entry name" value="UROPLAKIN II"/>
    <property type="match status" value="1"/>
</dbReference>
<dbReference type="Proteomes" id="UP000579812">
    <property type="component" value="Unassembled WGS sequence"/>
</dbReference>
<evidence type="ECO:0000313" key="4">
    <source>
        <dbReference type="Proteomes" id="UP000579812"/>
    </source>
</evidence>
<reference evidence="3 4" key="1">
    <citation type="submission" date="2020-04" db="EMBL/GenBank/DDBJ databases">
        <title>Chromosome-level genome assembly of a cyprinid fish Onychostoma macrolepis by integration of Nanopore Sequencing, Bionano and Hi-C technology.</title>
        <authorList>
            <person name="Wang D."/>
        </authorList>
    </citation>
    <scope>NUCLEOTIDE SEQUENCE [LARGE SCALE GENOMIC DNA]</scope>
    <source>
        <strain evidence="3">SWU-2019</strain>
        <tissue evidence="3">Muscle</tissue>
    </source>
</reference>
<sequence length="149" mass="16475">MLAILFILGMLYPLNVAGIPIELMDIKTVFENIFTDVFLRNCSLYGNTNATLLYSEASATENKTLVLSCNAIKPNLLQNLKGTQYSMWYQIGNETSQVLIRKTTDVTNYQNIDSGLEARSGAMVVITVILSLAMVLLVVGLIIVIFFSN</sequence>
<feature type="transmembrane region" description="Helical" evidence="1">
    <location>
        <begin position="122"/>
        <end position="147"/>
    </location>
</feature>
<dbReference type="PANTHER" id="PTHR17573:SF0">
    <property type="entry name" value="UROPLAKIN-2"/>
    <property type="match status" value="1"/>
</dbReference>
<dbReference type="EMBL" id="JAAMOB010000005">
    <property type="protein sequence ID" value="KAF4113547.1"/>
    <property type="molecule type" value="Genomic_DNA"/>
</dbReference>
<proteinExistence type="predicted"/>
<dbReference type="OrthoDB" id="9947134at2759"/>
<name>A0A7J6D2W2_9TELE</name>
<organism evidence="3 4">
    <name type="scientific">Onychostoma macrolepis</name>
    <dbReference type="NCBI Taxonomy" id="369639"/>
    <lineage>
        <taxon>Eukaryota</taxon>
        <taxon>Metazoa</taxon>
        <taxon>Chordata</taxon>
        <taxon>Craniata</taxon>
        <taxon>Vertebrata</taxon>
        <taxon>Euteleostomi</taxon>
        <taxon>Actinopterygii</taxon>
        <taxon>Neopterygii</taxon>
        <taxon>Teleostei</taxon>
        <taxon>Ostariophysi</taxon>
        <taxon>Cypriniformes</taxon>
        <taxon>Cyprinidae</taxon>
        <taxon>Acrossocheilinae</taxon>
        <taxon>Onychostoma</taxon>
    </lineage>
</organism>
<keyword evidence="1" id="KW-0812">Transmembrane</keyword>
<accession>A0A7J6D2W2</accession>
<comment type="caution">
    <text evidence="3">The sequence shown here is derived from an EMBL/GenBank/DDBJ whole genome shotgun (WGS) entry which is preliminary data.</text>
</comment>
<keyword evidence="1" id="KW-0472">Membrane</keyword>
<keyword evidence="1" id="KW-1133">Transmembrane helix</keyword>
<keyword evidence="4" id="KW-1185">Reference proteome</keyword>
<evidence type="ECO:0000256" key="1">
    <source>
        <dbReference type="SAM" id="Phobius"/>
    </source>
</evidence>
<dbReference type="Pfam" id="PF07353">
    <property type="entry name" value="Uroplakin_II"/>
    <property type="match status" value="1"/>
</dbReference>
<dbReference type="InterPro" id="IPR009952">
    <property type="entry name" value="Uroplakin-2"/>
</dbReference>
<protein>
    <submittedName>
        <fullName evidence="3">Uncharacterized protein</fullName>
    </submittedName>
</protein>
<gene>
    <name evidence="3" type="ORF">G5714_006092</name>
</gene>
<evidence type="ECO:0000313" key="3">
    <source>
        <dbReference type="EMBL" id="KAF4113547.1"/>
    </source>
</evidence>
<keyword evidence="2" id="KW-0732">Signal</keyword>
<dbReference type="AlphaFoldDB" id="A0A7J6D2W2"/>